<proteinExistence type="predicted"/>
<dbReference type="InterPro" id="IPR006531">
    <property type="entry name" value="Gp5/Vgr_OB"/>
</dbReference>
<protein>
    <submittedName>
        <fullName evidence="2">Bacteriophage P2 Baseplate assembly protein GPV</fullName>
    </submittedName>
</protein>
<name>B3R3K5_CUPTR</name>
<dbReference type="Gene3D" id="2.40.50.230">
    <property type="entry name" value="Gp5 N-terminal domain"/>
    <property type="match status" value="1"/>
</dbReference>
<keyword evidence="3" id="KW-1185">Reference proteome</keyword>
<accession>B3R3K5</accession>
<dbReference type="KEGG" id="cti:RALTA_A0919"/>
<evidence type="ECO:0000313" key="2">
    <source>
        <dbReference type="EMBL" id="CAQ68887.1"/>
    </source>
</evidence>
<organism evidence="2 3">
    <name type="scientific">Cupriavidus taiwanensis (strain DSM 17343 / BCRC 17206 / CCUG 44338 / CIP 107171 / LMG 19424 / R1)</name>
    <name type="common">Ralstonia taiwanensis (strain LMG 19424)</name>
    <dbReference type="NCBI Taxonomy" id="977880"/>
    <lineage>
        <taxon>Bacteria</taxon>
        <taxon>Pseudomonadati</taxon>
        <taxon>Pseudomonadota</taxon>
        <taxon>Betaproteobacteria</taxon>
        <taxon>Burkholderiales</taxon>
        <taxon>Burkholderiaceae</taxon>
        <taxon>Cupriavidus</taxon>
    </lineage>
</organism>
<evidence type="ECO:0000313" key="3">
    <source>
        <dbReference type="Proteomes" id="UP000001692"/>
    </source>
</evidence>
<dbReference type="EMBL" id="CU633749">
    <property type="protein sequence ID" value="CAQ68887.1"/>
    <property type="molecule type" value="Genomic_DNA"/>
</dbReference>
<dbReference type="InterPro" id="IPR013046">
    <property type="entry name" value="GpV/Gp45"/>
</dbReference>
<sequence>MAGMDSTTELARLIENLIRLGTVAEVDTGTPPRVRIATGGITTDWLPWLERRAGATRTWNPPTVGEQVVMLCPSGEPRNGVILAGLPSDARDVPSHSADETVALYPDGAITRYNHASGALEVSGVKTVLLRAGQQVVVECPQTTFKGKVTVEGLFSYQGGMSGEGGSGGAGTQIRGNITHTGGSLSSNGVVLDSHDHGGVLRGGDWTEGIQ</sequence>
<dbReference type="Proteomes" id="UP000001692">
    <property type="component" value="Chromosome 1"/>
</dbReference>
<dbReference type="BioCyc" id="CTAI977880:RALTA_RS04360-MONOMER"/>
<feature type="domain" description="Gp5/Type VI secretion system Vgr protein OB-fold" evidence="1">
    <location>
        <begin position="20"/>
        <end position="86"/>
    </location>
</feature>
<evidence type="ECO:0000259" key="1">
    <source>
        <dbReference type="Pfam" id="PF04717"/>
    </source>
</evidence>
<dbReference type="Pfam" id="PF04717">
    <property type="entry name" value="Phage_base_V"/>
    <property type="match status" value="1"/>
</dbReference>
<dbReference type="Pfam" id="PF18946">
    <property type="entry name" value="Apex"/>
    <property type="match status" value="1"/>
</dbReference>
<dbReference type="InterPro" id="IPR044033">
    <property type="entry name" value="GpV-like_apex"/>
</dbReference>
<dbReference type="Gene3D" id="6.20.150.10">
    <property type="match status" value="1"/>
</dbReference>
<dbReference type="eggNOG" id="COG4540">
    <property type="taxonomic scope" value="Bacteria"/>
</dbReference>
<dbReference type="NCBIfam" id="TIGR01644">
    <property type="entry name" value="phage_P2_V"/>
    <property type="match status" value="1"/>
</dbReference>
<reference evidence="2 3" key="1">
    <citation type="journal article" date="2008" name="Genome Res.">
        <title>Genome sequence of the beta-rhizobium Cupriavidus taiwanensis and comparative genomics of rhizobia.</title>
        <authorList>
            <person name="Amadou C."/>
            <person name="Pascal G."/>
            <person name="Mangenot S."/>
            <person name="Glew M."/>
            <person name="Bontemps C."/>
            <person name="Capela D."/>
            <person name="Carrere S."/>
            <person name="Cruveiller S."/>
            <person name="Dossat C."/>
            <person name="Lajus A."/>
            <person name="Marchetti M."/>
            <person name="Poinsot V."/>
            <person name="Rouy Z."/>
            <person name="Servin B."/>
            <person name="Saad M."/>
            <person name="Schenowitz C."/>
            <person name="Barbe V."/>
            <person name="Batut J."/>
            <person name="Medigue C."/>
            <person name="Masson-Boivin C."/>
        </authorList>
    </citation>
    <scope>NUCLEOTIDE SEQUENCE [LARGE SCALE GENOMIC DNA]</scope>
    <source>
        <strain evidence="3">DSM 17343 / BCRC 17206 / CCUG 44338 / CIP 107171 / LMG 19424 / R1</strain>
    </source>
</reference>
<dbReference type="HOGENOM" id="CLU_088884_0_1_4"/>
<gene>
    <name evidence="2" type="primary">gpV</name>
    <name evidence="2" type="ordered locus">RALTA_A0919</name>
</gene>
<dbReference type="AlphaFoldDB" id="B3R3K5"/>
<dbReference type="InterPro" id="IPR037026">
    <property type="entry name" value="Vgr_OB-fold_dom_sf"/>
</dbReference>